<dbReference type="RefSeq" id="WP_142928654.1">
    <property type="nucleotide sequence ID" value="NZ_ML660100.1"/>
</dbReference>
<gene>
    <name evidence="2" type="ORF">FKG94_19675</name>
</gene>
<evidence type="ECO:0000256" key="1">
    <source>
        <dbReference type="SAM" id="Phobius"/>
    </source>
</evidence>
<keyword evidence="1" id="KW-0472">Membrane</keyword>
<feature type="transmembrane region" description="Helical" evidence="1">
    <location>
        <begin position="50"/>
        <end position="71"/>
    </location>
</feature>
<reference evidence="2 3" key="1">
    <citation type="submission" date="2019-06" db="EMBL/GenBank/DDBJ databases">
        <title>Whole genome sequence for Cellvibrionaceae sp. R142.</title>
        <authorList>
            <person name="Wang G."/>
        </authorList>
    </citation>
    <scope>NUCLEOTIDE SEQUENCE [LARGE SCALE GENOMIC DNA]</scope>
    <source>
        <strain evidence="2 3">R142</strain>
    </source>
</reference>
<dbReference type="PROSITE" id="PS51257">
    <property type="entry name" value="PROKAR_LIPOPROTEIN"/>
    <property type="match status" value="1"/>
</dbReference>
<protein>
    <recommendedName>
        <fullName evidence="4">Lipoprotein</fullName>
    </recommendedName>
</protein>
<evidence type="ECO:0000313" key="2">
    <source>
        <dbReference type="EMBL" id="TQV71336.1"/>
    </source>
</evidence>
<evidence type="ECO:0000313" key="3">
    <source>
        <dbReference type="Proteomes" id="UP000319732"/>
    </source>
</evidence>
<keyword evidence="1" id="KW-1133">Transmembrane helix</keyword>
<dbReference type="Proteomes" id="UP000319732">
    <property type="component" value="Unassembled WGS sequence"/>
</dbReference>
<keyword evidence="1" id="KW-0812">Transmembrane</keyword>
<sequence>MHSFWRISIVAVLLFVLAGCTGLTPSEPLPLAVSISFKAPERSRFSGKGAGAGMMLSSTMGAAGVAIGIAIDEGIGKDIQAAADAGGIAVKPLLMATLQGQTPLPLEEIDTAAAGPANLSITVKRYGFVLQPGAGGEDPTAAQFILSLSRAGADTGNPLELNFPADFEWPGAGHPPTVPLAQLKVSAADIEHLWRDALQRIFTDSRVATLLQQ</sequence>
<keyword evidence="3" id="KW-1185">Reference proteome</keyword>
<accession>A0A545T299</accession>
<proteinExistence type="predicted"/>
<dbReference type="AlphaFoldDB" id="A0A545T299"/>
<name>A0A545T299_9GAMM</name>
<dbReference type="EMBL" id="VHSG01000021">
    <property type="protein sequence ID" value="TQV71336.1"/>
    <property type="molecule type" value="Genomic_DNA"/>
</dbReference>
<dbReference type="OrthoDB" id="53856at1706369"/>
<evidence type="ECO:0008006" key="4">
    <source>
        <dbReference type="Google" id="ProtNLM"/>
    </source>
</evidence>
<organism evidence="2 3">
    <name type="scientific">Exilibacterium tricleocarpae</name>
    <dbReference type="NCBI Taxonomy" id="2591008"/>
    <lineage>
        <taxon>Bacteria</taxon>
        <taxon>Pseudomonadati</taxon>
        <taxon>Pseudomonadota</taxon>
        <taxon>Gammaproteobacteria</taxon>
        <taxon>Cellvibrionales</taxon>
        <taxon>Cellvibrionaceae</taxon>
        <taxon>Exilibacterium</taxon>
    </lineage>
</organism>
<comment type="caution">
    <text evidence="2">The sequence shown here is derived from an EMBL/GenBank/DDBJ whole genome shotgun (WGS) entry which is preliminary data.</text>
</comment>